<dbReference type="InterPro" id="IPR013783">
    <property type="entry name" value="Ig-like_fold"/>
</dbReference>
<dbReference type="PANTHER" id="PTHR34677">
    <property type="match status" value="1"/>
</dbReference>
<dbReference type="Gene3D" id="2.60.40.10">
    <property type="entry name" value="Immunoglobulins"/>
    <property type="match status" value="1"/>
</dbReference>
<reference evidence="2 3" key="1">
    <citation type="submission" date="2019-12" db="EMBL/GenBank/DDBJ databases">
        <authorList>
            <person name="Kun Z."/>
        </authorList>
    </citation>
    <scope>NUCLEOTIDE SEQUENCE [LARGE SCALE GENOMIC DNA]</scope>
    <source>
        <strain evidence="2 3">YIM 123512</strain>
    </source>
</reference>
<accession>A0A6L7EYG3</accession>
<feature type="chain" id="PRO_5039379593" description="Ig-like domain (Group 3)" evidence="1">
    <location>
        <begin position="38"/>
        <end position="710"/>
    </location>
</feature>
<dbReference type="RefSeq" id="WP_160876387.1">
    <property type="nucleotide sequence ID" value="NZ_WUEK01000003.1"/>
</dbReference>
<comment type="caution">
    <text evidence="2">The sequence shown here is derived from an EMBL/GenBank/DDBJ whole genome shotgun (WGS) entry which is preliminary data.</text>
</comment>
<sequence length="710" mass="73024">MSARPRGRSLLRRALALAAISAGLAGVQLGTAGAAHAGQVGVTVSISGRGALAVSDGSPEDGADGYCRNKDAQKLGDVITCDRFRDSEVFEAWVWLRPYPGDPGKPGDWTVYGWGGCDEMRTKNGVVECGVHSSSFGTVEKTPKVFFRDSVAPATPSLKVTTDARAERSVEWDIRSGDDGRNVCRIDEQPPFDCGSFGTREVEEGKHTFTAWRVDSSSNYSPPATSTFWTVDTTVTSGPKALDTSATATFGLSSGAAEGFACSLDGAAFTTCAGGRVATATLAGLAEGPHTVRFRADRDGWRDPIPATWSWTVDTVAPVSSVERYTQTGRRIVVTAGTDDAASSLECRLTGPSRDGAWASCAPGSVVFDDLADGTYVAETRATDEAGNVGPVARVSVDVDTTAPTAAITSAQTDGTAARFAFSAPDATAYSCRVTTLGVVGEWKVCTSPFSLAGLTPGAHRFEVVARDARGNVQAVPTVHEWRVASPTQVPDGVQSGPVADTVAPETALTSGPAEGALVTSTSATLVAAASEVGTYACTLDGAALPCADGRLSLTGLGAGRHEVRIAAVDAAGNRDASPVVRSWRVPMGVAAMKAAKGFKRLADATSWAGTSAVATRRGATLTASVTGATQLSLVATPGKPAKVKGGVKAKQGKVAVYAGTKRIGVVSLTRGSGATTVLTLKPLAAAYTGPVRIVSLTAQPVRIDGLGWS</sequence>
<dbReference type="GO" id="GO:0005975">
    <property type="term" value="P:carbohydrate metabolic process"/>
    <property type="evidence" value="ECO:0007669"/>
    <property type="project" value="UniProtKB-ARBA"/>
</dbReference>
<evidence type="ECO:0000313" key="2">
    <source>
        <dbReference type="EMBL" id="MXG89219.1"/>
    </source>
</evidence>
<gene>
    <name evidence="2" type="ORF">GRQ65_06620</name>
</gene>
<evidence type="ECO:0000256" key="1">
    <source>
        <dbReference type="SAM" id="SignalP"/>
    </source>
</evidence>
<dbReference type="PANTHER" id="PTHR34677:SF3">
    <property type="entry name" value="BACTERIAL IG-LIKE DOMAIN-CONTAINING PROTEIN"/>
    <property type="match status" value="1"/>
</dbReference>
<evidence type="ECO:0008006" key="4">
    <source>
        <dbReference type="Google" id="ProtNLM"/>
    </source>
</evidence>
<organism evidence="2 3">
    <name type="scientific">Nocardioides flavescens</name>
    <dbReference type="NCBI Taxonomy" id="2691959"/>
    <lineage>
        <taxon>Bacteria</taxon>
        <taxon>Bacillati</taxon>
        <taxon>Actinomycetota</taxon>
        <taxon>Actinomycetes</taxon>
        <taxon>Propionibacteriales</taxon>
        <taxon>Nocardioidaceae</taxon>
        <taxon>Nocardioides</taxon>
    </lineage>
</organism>
<keyword evidence="3" id="KW-1185">Reference proteome</keyword>
<name>A0A6L7EYG3_9ACTN</name>
<dbReference type="EMBL" id="WUEK01000003">
    <property type="protein sequence ID" value="MXG89219.1"/>
    <property type="molecule type" value="Genomic_DNA"/>
</dbReference>
<dbReference type="Proteomes" id="UP000473325">
    <property type="component" value="Unassembled WGS sequence"/>
</dbReference>
<feature type="signal peptide" evidence="1">
    <location>
        <begin position="1"/>
        <end position="37"/>
    </location>
</feature>
<proteinExistence type="predicted"/>
<protein>
    <recommendedName>
        <fullName evidence="4">Ig-like domain (Group 3)</fullName>
    </recommendedName>
</protein>
<dbReference type="AlphaFoldDB" id="A0A6L7EYG3"/>
<keyword evidence="1" id="KW-0732">Signal</keyword>
<evidence type="ECO:0000313" key="3">
    <source>
        <dbReference type="Proteomes" id="UP000473325"/>
    </source>
</evidence>